<name>A0ABS5U5Q6_9BACT</name>
<dbReference type="EMBL" id="JAHDYS010000003">
    <property type="protein sequence ID" value="MBT1070994.1"/>
    <property type="molecule type" value="Genomic_DNA"/>
</dbReference>
<comment type="caution">
    <text evidence="2">The sequence shown here is derived from an EMBL/GenBank/DDBJ whole genome shotgun (WGS) entry which is preliminary data.</text>
</comment>
<dbReference type="Proteomes" id="UP000784128">
    <property type="component" value="Unassembled WGS sequence"/>
</dbReference>
<feature type="region of interest" description="Disordered" evidence="1">
    <location>
        <begin position="1"/>
        <end position="57"/>
    </location>
</feature>
<protein>
    <submittedName>
        <fullName evidence="2">Uncharacterized protein</fullName>
    </submittedName>
</protein>
<reference evidence="2 3" key="1">
    <citation type="submission" date="2021-05" db="EMBL/GenBank/DDBJ databases">
        <title>The draft genome of Geobacter chapellei DSM 13688.</title>
        <authorList>
            <person name="Xu Z."/>
            <person name="Masuda Y."/>
            <person name="Itoh H."/>
            <person name="Senoo K."/>
        </authorList>
    </citation>
    <scope>NUCLEOTIDE SEQUENCE [LARGE SCALE GENOMIC DNA]</scope>
    <source>
        <strain evidence="2 3">DSM 13688</strain>
    </source>
</reference>
<organism evidence="2 3">
    <name type="scientific">Pelotalea chapellei</name>
    <dbReference type="NCBI Taxonomy" id="44671"/>
    <lineage>
        <taxon>Bacteria</taxon>
        <taxon>Pseudomonadati</taxon>
        <taxon>Thermodesulfobacteriota</taxon>
        <taxon>Desulfuromonadia</taxon>
        <taxon>Geobacterales</taxon>
        <taxon>Geobacteraceae</taxon>
        <taxon>Pelotalea</taxon>
    </lineage>
</organism>
<feature type="compositionally biased region" description="Basic and acidic residues" evidence="1">
    <location>
        <begin position="47"/>
        <end position="57"/>
    </location>
</feature>
<dbReference type="RefSeq" id="WP_214296705.1">
    <property type="nucleotide sequence ID" value="NZ_JAHDYS010000003.1"/>
</dbReference>
<accession>A0ABS5U5Q6</accession>
<gene>
    <name evidence="2" type="ORF">KJB30_04300</name>
</gene>
<proteinExistence type="predicted"/>
<evidence type="ECO:0000313" key="3">
    <source>
        <dbReference type="Proteomes" id="UP000784128"/>
    </source>
</evidence>
<keyword evidence="3" id="KW-1185">Reference proteome</keyword>
<sequence>MPTDYHTRIRNSLNRWGKRQEQRAKKAATTTTDMSGWYQPELIPLSDNEKEPHHDQN</sequence>
<evidence type="ECO:0000313" key="2">
    <source>
        <dbReference type="EMBL" id="MBT1070994.1"/>
    </source>
</evidence>
<evidence type="ECO:0000256" key="1">
    <source>
        <dbReference type="SAM" id="MobiDB-lite"/>
    </source>
</evidence>